<feature type="domain" description="DUF4097" evidence="3">
    <location>
        <begin position="118"/>
        <end position="261"/>
    </location>
</feature>
<reference evidence="4 5" key="1">
    <citation type="submission" date="2019-07" db="EMBL/GenBank/DDBJ databases">
        <title>Hymenobacter sp. straun FUR1 Genome sequencing and assembly.</title>
        <authorList>
            <person name="Chhetri G."/>
        </authorList>
    </citation>
    <scope>NUCLEOTIDE SEQUENCE [LARGE SCALE GENOMIC DNA]</scope>
    <source>
        <strain evidence="4 5">Fur1</strain>
    </source>
</reference>
<feature type="region of interest" description="Disordered" evidence="1">
    <location>
        <begin position="215"/>
        <end position="264"/>
    </location>
</feature>
<dbReference type="EMBL" id="VMRJ01000002">
    <property type="protein sequence ID" value="TVT41490.1"/>
    <property type="molecule type" value="Genomic_DNA"/>
</dbReference>
<sequence>MKPLVLSLLLLSGLAATAQTVPAPTFTSTCQERNDGRQKLFCETRDLTLPAAVGQPLTIDASTNGSISVKGWDGPDVRVRAKVTAWADTEAEAKAQATAIRISTASNELVAKVPNGVERAAVSYEVFVPRRMALALTTQNGSIHLAGVQSAIKFSAQNGSVSLADLGGQVQGKAVNGSLSIKLSGNQWQGSGLDVETVNGSIRWEVPADYSAQFSTSTTNGSLKTTLPQSDPKSRKHEVNTALGKGGQPVKAVTTNGSVVVRQS</sequence>
<accession>A0A558BY94</accession>
<evidence type="ECO:0000256" key="1">
    <source>
        <dbReference type="SAM" id="MobiDB-lite"/>
    </source>
</evidence>
<keyword evidence="2" id="KW-0732">Signal</keyword>
<comment type="caution">
    <text evidence="4">The sequence shown here is derived from an EMBL/GenBank/DDBJ whole genome shotgun (WGS) entry which is preliminary data.</text>
</comment>
<dbReference type="RefSeq" id="WP_144846433.1">
    <property type="nucleotide sequence ID" value="NZ_VMRJ01000002.1"/>
</dbReference>
<dbReference type="AlphaFoldDB" id="A0A558BY94"/>
<protein>
    <submittedName>
        <fullName evidence="4">DUF4097 domain-containing protein</fullName>
    </submittedName>
</protein>
<keyword evidence="5" id="KW-1185">Reference proteome</keyword>
<evidence type="ECO:0000256" key="2">
    <source>
        <dbReference type="SAM" id="SignalP"/>
    </source>
</evidence>
<dbReference type="Pfam" id="PF13349">
    <property type="entry name" value="DUF4097"/>
    <property type="match status" value="1"/>
</dbReference>
<proteinExistence type="predicted"/>
<feature type="signal peptide" evidence="2">
    <location>
        <begin position="1"/>
        <end position="18"/>
    </location>
</feature>
<dbReference type="OrthoDB" id="2240743at2"/>
<organism evidence="4 5">
    <name type="scientific">Hymenobacter setariae</name>
    <dbReference type="NCBI Taxonomy" id="2594794"/>
    <lineage>
        <taxon>Bacteria</taxon>
        <taxon>Pseudomonadati</taxon>
        <taxon>Bacteroidota</taxon>
        <taxon>Cytophagia</taxon>
        <taxon>Cytophagales</taxon>
        <taxon>Hymenobacteraceae</taxon>
        <taxon>Hymenobacter</taxon>
    </lineage>
</organism>
<evidence type="ECO:0000313" key="5">
    <source>
        <dbReference type="Proteomes" id="UP000317624"/>
    </source>
</evidence>
<feature type="chain" id="PRO_5035164469" evidence="2">
    <location>
        <begin position="19"/>
        <end position="264"/>
    </location>
</feature>
<gene>
    <name evidence="4" type="ORF">FNT36_08605</name>
</gene>
<dbReference type="Proteomes" id="UP000317624">
    <property type="component" value="Unassembled WGS sequence"/>
</dbReference>
<feature type="compositionally biased region" description="Polar residues" evidence="1">
    <location>
        <begin position="253"/>
        <end position="264"/>
    </location>
</feature>
<evidence type="ECO:0000313" key="4">
    <source>
        <dbReference type="EMBL" id="TVT41490.1"/>
    </source>
</evidence>
<feature type="compositionally biased region" description="Polar residues" evidence="1">
    <location>
        <begin position="215"/>
        <end position="231"/>
    </location>
</feature>
<dbReference type="InterPro" id="IPR025164">
    <property type="entry name" value="Toastrack_DUF4097"/>
</dbReference>
<evidence type="ECO:0000259" key="3">
    <source>
        <dbReference type="Pfam" id="PF13349"/>
    </source>
</evidence>
<name>A0A558BY94_9BACT</name>